<dbReference type="PROSITE" id="PS50110">
    <property type="entry name" value="RESPONSE_REGULATORY"/>
    <property type="match status" value="1"/>
</dbReference>
<dbReference type="Gene3D" id="3.40.50.2300">
    <property type="match status" value="1"/>
</dbReference>
<evidence type="ECO:0000259" key="2">
    <source>
        <dbReference type="PROSITE" id="PS50110"/>
    </source>
</evidence>
<reference evidence="3" key="1">
    <citation type="submission" date="2021-04" db="EMBL/GenBank/DDBJ databases">
        <title>The complete genome sequence of Caulobacter sp. S6.</title>
        <authorList>
            <person name="Tang Y."/>
            <person name="Ouyang W."/>
            <person name="Liu Q."/>
            <person name="Huang B."/>
            <person name="Guo Z."/>
            <person name="Lei P."/>
        </authorList>
    </citation>
    <scope>NUCLEOTIDE SEQUENCE</scope>
    <source>
        <strain evidence="3">S6</strain>
    </source>
</reference>
<proteinExistence type="predicted"/>
<dbReference type="EMBL" id="CP073078">
    <property type="protein sequence ID" value="QUD90690.1"/>
    <property type="molecule type" value="Genomic_DNA"/>
</dbReference>
<feature type="modified residue" description="4-aspartylphosphate" evidence="1">
    <location>
        <position position="56"/>
    </location>
</feature>
<sequence>MLGMRVFLVEDEVLPAVMLEDMLADLGCVLLGSAGIIARTPSQILGTSAIDAAILDVHLGGEMVIPVADALREHSVPFIFSTGFGPADLAARYPNSRLLAKP</sequence>
<accession>A0A975IXA9</accession>
<evidence type="ECO:0000256" key="1">
    <source>
        <dbReference type="PROSITE-ProRule" id="PRU00169"/>
    </source>
</evidence>
<name>A0A975IXA9_9CAUL</name>
<evidence type="ECO:0000313" key="4">
    <source>
        <dbReference type="Proteomes" id="UP000676409"/>
    </source>
</evidence>
<organism evidence="3 4">
    <name type="scientific">Phenylobacterium montanum</name>
    <dbReference type="NCBI Taxonomy" id="2823693"/>
    <lineage>
        <taxon>Bacteria</taxon>
        <taxon>Pseudomonadati</taxon>
        <taxon>Pseudomonadota</taxon>
        <taxon>Alphaproteobacteria</taxon>
        <taxon>Caulobacterales</taxon>
        <taxon>Caulobacteraceae</taxon>
        <taxon>Phenylobacterium</taxon>
    </lineage>
</organism>
<dbReference type="InterPro" id="IPR011006">
    <property type="entry name" value="CheY-like_superfamily"/>
</dbReference>
<evidence type="ECO:0000313" key="3">
    <source>
        <dbReference type="EMBL" id="QUD90690.1"/>
    </source>
</evidence>
<dbReference type="SUPFAM" id="SSF52172">
    <property type="entry name" value="CheY-like"/>
    <property type="match status" value="1"/>
</dbReference>
<dbReference type="Proteomes" id="UP000676409">
    <property type="component" value="Chromosome"/>
</dbReference>
<dbReference type="InterPro" id="IPR001789">
    <property type="entry name" value="Sig_transdc_resp-reg_receiver"/>
</dbReference>
<keyword evidence="1" id="KW-0597">Phosphoprotein</keyword>
<keyword evidence="4" id="KW-1185">Reference proteome</keyword>
<feature type="domain" description="Response regulatory" evidence="2">
    <location>
        <begin position="5"/>
        <end position="102"/>
    </location>
</feature>
<protein>
    <submittedName>
        <fullName evidence="3">Response regulator</fullName>
    </submittedName>
</protein>
<dbReference type="KEGG" id="caul:KCG34_06920"/>
<gene>
    <name evidence="3" type="ORF">KCG34_06920</name>
</gene>
<dbReference type="GO" id="GO:0000160">
    <property type="term" value="P:phosphorelay signal transduction system"/>
    <property type="evidence" value="ECO:0007669"/>
    <property type="project" value="InterPro"/>
</dbReference>
<dbReference type="AlphaFoldDB" id="A0A975IXA9"/>